<feature type="domain" description="EamA" evidence="7">
    <location>
        <begin position="2"/>
        <end position="127"/>
    </location>
</feature>
<accession>A0A2I7HYP0</accession>
<feature type="domain" description="EamA" evidence="7">
    <location>
        <begin position="137"/>
        <end position="266"/>
    </location>
</feature>
<organism evidence="8 9">
    <name type="scientific">Phaeobacter inhibens</name>
    <dbReference type="NCBI Taxonomy" id="221822"/>
    <lineage>
        <taxon>Bacteria</taxon>
        <taxon>Pseudomonadati</taxon>
        <taxon>Pseudomonadota</taxon>
        <taxon>Alphaproteobacteria</taxon>
        <taxon>Rhodobacterales</taxon>
        <taxon>Roseobacteraceae</taxon>
        <taxon>Phaeobacter</taxon>
    </lineage>
</organism>
<feature type="transmembrane region" description="Helical" evidence="6">
    <location>
        <begin position="112"/>
        <end position="131"/>
    </location>
</feature>
<dbReference type="EMBL" id="CP010725">
    <property type="protein sequence ID" value="AUQ99590.1"/>
    <property type="molecule type" value="Genomic_DNA"/>
</dbReference>
<protein>
    <submittedName>
        <fullName evidence="8">Putative S-adenosylmethionine uptake transporter</fullName>
    </submittedName>
</protein>
<feature type="transmembrane region" description="Helical" evidence="6">
    <location>
        <begin position="249"/>
        <end position="267"/>
    </location>
</feature>
<keyword evidence="3 6" id="KW-0812">Transmembrane</keyword>
<evidence type="ECO:0000259" key="7">
    <source>
        <dbReference type="Pfam" id="PF00892"/>
    </source>
</evidence>
<dbReference type="Gene3D" id="1.10.3730.20">
    <property type="match status" value="1"/>
</dbReference>
<dbReference type="Proteomes" id="UP000236447">
    <property type="component" value="Chromosome"/>
</dbReference>
<dbReference type="InterPro" id="IPR000620">
    <property type="entry name" value="EamA_dom"/>
</dbReference>
<evidence type="ECO:0000313" key="9">
    <source>
        <dbReference type="Proteomes" id="UP000236447"/>
    </source>
</evidence>
<dbReference type="GO" id="GO:0016020">
    <property type="term" value="C:membrane"/>
    <property type="evidence" value="ECO:0007669"/>
    <property type="project" value="UniProtKB-SubCell"/>
</dbReference>
<dbReference type="PANTHER" id="PTHR22911">
    <property type="entry name" value="ACYL-MALONYL CONDENSING ENZYME-RELATED"/>
    <property type="match status" value="1"/>
</dbReference>
<feature type="transmembrane region" description="Helical" evidence="6">
    <location>
        <begin position="87"/>
        <end position="105"/>
    </location>
</feature>
<feature type="transmembrane region" description="Helical" evidence="6">
    <location>
        <begin position="137"/>
        <end position="155"/>
    </location>
</feature>
<dbReference type="GeneID" id="57288901"/>
<evidence type="ECO:0000256" key="4">
    <source>
        <dbReference type="ARBA" id="ARBA00022989"/>
    </source>
</evidence>
<dbReference type="InterPro" id="IPR037185">
    <property type="entry name" value="EmrE-like"/>
</dbReference>
<keyword evidence="4 6" id="KW-1133">Transmembrane helix</keyword>
<reference evidence="8 9" key="2">
    <citation type="journal article" date="2017" name="Genome Biol. Evol.">
        <title>Trajectories and Drivers of Genome Evolution in Surface-Associated Marine Phaeobacter.</title>
        <authorList>
            <person name="Freese H.M."/>
            <person name="Sikorski J."/>
            <person name="Bunk B."/>
            <person name="Scheuner C."/>
            <person name="Meier-Kolthoff J.P."/>
            <person name="Sproer C."/>
            <person name="Gram L."/>
            <person name="Overmann J."/>
        </authorList>
    </citation>
    <scope>NUCLEOTIDE SEQUENCE [LARGE SCALE GENOMIC DNA]</scope>
    <source>
        <strain evidence="8 9">P88</strain>
    </source>
</reference>
<evidence type="ECO:0000256" key="1">
    <source>
        <dbReference type="ARBA" id="ARBA00004141"/>
    </source>
</evidence>
<feature type="transmembrane region" description="Helical" evidence="6">
    <location>
        <begin position="55"/>
        <end position="75"/>
    </location>
</feature>
<comment type="similarity">
    <text evidence="2">Belongs to the drug/metabolite transporter (DMT) superfamily. 10 TMS drug/metabolite exporter (DME) (TC 2.A.7.3) family.</text>
</comment>
<proteinExistence type="inferred from homology"/>
<keyword evidence="5 6" id="KW-0472">Membrane</keyword>
<gene>
    <name evidence="8" type="ORF">PhaeoP88_02229</name>
</gene>
<evidence type="ECO:0000256" key="2">
    <source>
        <dbReference type="ARBA" id="ARBA00009853"/>
    </source>
</evidence>
<dbReference type="Pfam" id="PF00892">
    <property type="entry name" value="EamA"/>
    <property type="match status" value="2"/>
</dbReference>
<dbReference type="AlphaFoldDB" id="A0A2I7HYP0"/>
<dbReference type="OMA" id="YITWRES"/>
<name>A0A2I7HYP0_9RHOB</name>
<evidence type="ECO:0000256" key="5">
    <source>
        <dbReference type="ARBA" id="ARBA00023136"/>
    </source>
</evidence>
<feature type="transmembrane region" description="Helical" evidence="6">
    <location>
        <begin position="223"/>
        <end position="243"/>
    </location>
</feature>
<evidence type="ECO:0000256" key="3">
    <source>
        <dbReference type="ARBA" id="ARBA00022692"/>
    </source>
</evidence>
<dbReference type="RefSeq" id="WP_014880477.1">
    <property type="nucleotide sequence ID" value="NZ_CP010595.1"/>
</dbReference>
<evidence type="ECO:0000313" key="8">
    <source>
        <dbReference type="EMBL" id="AUQ99590.1"/>
    </source>
</evidence>
<reference evidence="8 9" key="1">
    <citation type="journal article" date="2017" name="Front. Microbiol.">
        <title>Phaeobacter piscinae sp. nov., a species of the Roseobacter group and potential aquaculture probiont.</title>
        <authorList>
            <person name="Sonnenschein E.C."/>
            <person name="Phippen C.B.W."/>
            <person name="Nielsen K.F."/>
            <person name="Mateiu R.V."/>
            <person name="Melchiorsen J."/>
            <person name="Gram L."/>
            <person name="Overmann J."/>
            <person name="Freese H.M."/>
        </authorList>
    </citation>
    <scope>NUCLEOTIDE SEQUENCE [LARGE SCALE GENOMIC DNA]</scope>
    <source>
        <strain evidence="8 9">P88</strain>
    </source>
</reference>
<feature type="transmembrane region" description="Helical" evidence="6">
    <location>
        <begin position="29"/>
        <end position="46"/>
    </location>
</feature>
<feature type="transmembrane region" description="Helical" evidence="6">
    <location>
        <begin position="167"/>
        <end position="189"/>
    </location>
</feature>
<dbReference type="PANTHER" id="PTHR22911:SF6">
    <property type="entry name" value="SOLUTE CARRIER FAMILY 35 MEMBER G1"/>
    <property type="match status" value="1"/>
</dbReference>
<evidence type="ECO:0000256" key="6">
    <source>
        <dbReference type="SAM" id="Phobius"/>
    </source>
</evidence>
<sequence>MLMTGFCFVAVTALVKYLGDRVPPAESAFLRYLLGLVFLLPMIGALRRSQLTPRLWGLFAMRGFVHTLGVILWFFAMTQIPLAEVTAMNYLSPIYVSIGAALFLGERMALRRVGAILVALIGALIILRPGFREVEAGHIAMLFTALAFGASYLLAKTTVDGTSPVVVVAMLSIWVTVFLAPFAAAVWVTPTLWELAILFAVACFATAGHYTMTLAFASAPVTVTQPVTFLQLLWATLLGALVFGEAVDIWVVAGGCLILAAVSFITWREAVLKRRALTPASLATKV</sequence>
<dbReference type="SUPFAM" id="SSF103481">
    <property type="entry name" value="Multidrug resistance efflux transporter EmrE"/>
    <property type="match status" value="2"/>
</dbReference>
<comment type="subcellular location">
    <subcellularLocation>
        <location evidence="1">Membrane</location>
        <topology evidence="1">Multi-pass membrane protein</topology>
    </subcellularLocation>
</comment>
<feature type="transmembrane region" description="Helical" evidence="6">
    <location>
        <begin position="195"/>
        <end position="216"/>
    </location>
</feature>